<evidence type="ECO:0000259" key="8">
    <source>
        <dbReference type="PROSITE" id="PS51849"/>
    </source>
</evidence>
<evidence type="ECO:0000256" key="1">
    <source>
        <dbReference type="ARBA" id="ARBA00004162"/>
    </source>
</evidence>
<organism evidence="9">
    <name type="scientific">bioreactor metagenome</name>
    <dbReference type="NCBI Taxonomy" id="1076179"/>
    <lineage>
        <taxon>unclassified sequences</taxon>
        <taxon>metagenomes</taxon>
        <taxon>ecological metagenomes</taxon>
    </lineage>
</organism>
<keyword evidence="5 7" id="KW-0472">Membrane</keyword>
<protein>
    <recommendedName>
        <fullName evidence="8">RsgI N-terminal anti-sigma domain-containing protein</fullName>
    </recommendedName>
</protein>
<feature type="domain" description="RsgI N-terminal anti-sigma" evidence="8">
    <location>
        <begin position="1"/>
        <end position="47"/>
    </location>
</feature>
<gene>
    <name evidence="9" type="ORF">SDC9_50557</name>
</gene>
<proteinExistence type="predicted"/>
<keyword evidence="4 7" id="KW-1133">Transmembrane helix</keyword>
<feature type="transmembrane region" description="Helical" evidence="7">
    <location>
        <begin position="46"/>
        <end position="65"/>
    </location>
</feature>
<feature type="compositionally biased region" description="Basic and acidic residues" evidence="6">
    <location>
        <begin position="200"/>
        <end position="210"/>
    </location>
</feature>
<comment type="subcellular location">
    <subcellularLocation>
        <location evidence="1">Cell membrane</location>
        <topology evidence="1">Single-pass membrane protein</topology>
    </subcellularLocation>
</comment>
<feature type="compositionally biased region" description="Basic and acidic residues" evidence="6">
    <location>
        <begin position="310"/>
        <end position="334"/>
    </location>
</feature>
<evidence type="ECO:0000256" key="7">
    <source>
        <dbReference type="SAM" id="Phobius"/>
    </source>
</evidence>
<feature type="compositionally biased region" description="Basic and acidic residues" evidence="6">
    <location>
        <begin position="217"/>
        <end position="245"/>
    </location>
</feature>
<name>A0A644WL48_9ZZZZ</name>
<dbReference type="PROSITE" id="PS51849">
    <property type="entry name" value="RSGI_N"/>
    <property type="match status" value="1"/>
</dbReference>
<keyword evidence="2" id="KW-1003">Cell membrane</keyword>
<dbReference type="InterPro" id="IPR024449">
    <property type="entry name" value="Anti-sigma_RsgI_N"/>
</dbReference>
<accession>A0A644WL48</accession>
<feature type="region of interest" description="Disordered" evidence="6">
    <location>
        <begin position="310"/>
        <end position="355"/>
    </location>
</feature>
<dbReference type="AlphaFoldDB" id="A0A644WL48"/>
<dbReference type="EMBL" id="VSSQ01001025">
    <property type="protein sequence ID" value="MPM04281.1"/>
    <property type="molecule type" value="Genomic_DNA"/>
</dbReference>
<feature type="compositionally biased region" description="Basic and acidic residues" evidence="6">
    <location>
        <begin position="182"/>
        <end position="194"/>
    </location>
</feature>
<evidence type="ECO:0000313" key="9">
    <source>
        <dbReference type="EMBL" id="MPM04281.1"/>
    </source>
</evidence>
<evidence type="ECO:0000256" key="6">
    <source>
        <dbReference type="SAM" id="MobiDB-lite"/>
    </source>
</evidence>
<evidence type="ECO:0000256" key="4">
    <source>
        <dbReference type="ARBA" id="ARBA00022989"/>
    </source>
</evidence>
<dbReference type="Pfam" id="PF12791">
    <property type="entry name" value="RsgI_N"/>
    <property type="match status" value="1"/>
</dbReference>
<dbReference type="GO" id="GO:0005886">
    <property type="term" value="C:plasma membrane"/>
    <property type="evidence" value="ECO:0007669"/>
    <property type="project" value="UniProtKB-SubCell"/>
</dbReference>
<reference evidence="9" key="1">
    <citation type="submission" date="2019-08" db="EMBL/GenBank/DDBJ databases">
        <authorList>
            <person name="Kucharzyk K."/>
            <person name="Murdoch R.W."/>
            <person name="Higgins S."/>
            <person name="Loffler F."/>
        </authorList>
    </citation>
    <scope>NUCLEOTIDE SEQUENCE</scope>
</reference>
<sequence>MKAVIVEIKGSNAAVLSEDGRISQVKNRNYKIGQEISMSNNSYAKWALTAAAAMLLFVTPAWAYMTPYSYVSLDVNPSFEFSINRFDRVLEVKAVNGDAEEMVKEMNIAGLKNKEIKDAVRNVLTELKNQGYITEGEDGGVVVAASSKSEEKTNNLAAALKTAVNEEVGKYKEKDSIEVSKDTMEVLETENKDSEEIEKSDDSKKPEDKSSVALDNAQDKNKDKSENKDNVKVEKNASDKNKNKDEDDETGVEVEVVKVSQQKVDEAKEKGVTPGKMNIVDKLAEASGNPEDFDKEEWLDKPVKEIMDATKNYEKEAKNKDKDTEKSVEVETESKVNNNQGNGNSNNGNSGGKKN</sequence>
<feature type="compositionally biased region" description="Low complexity" evidence="6">
    <location>
        <begin position="335"/>
        <end position="348"/>
    </location>
</feature>
<keyword evidence="3 7" id="KW-0812">Transmembrane</keyword>
<evidence type="ECO:0000256" key="3">
    <source>
        <dbReference type="ARBA" id="ARBA00022692"/>
    </source>
</evidence>
<dbReference type="InterPro" id="IPR055431">
    <property type="entry name" value="RsgI_M"/>
</dbReference>
<feature type="region of interest" description="Disordered" evidence="6">
    <location>
        <begin position="283"/>
        <end position="302"/>
    </location>
</feature>
<comment type="caution">
    <text evidence="9">The sequence shown here is derived from an EMBL/GenBank/DDBJ whole genome shotgun (WGS) entry which is preliminary data.</text>
</comment>
<evidence type="ECO:0000256" key="5">
    <source>
        <dbReference type="ARBA" id="ARBA00023136"/>
    </source>
</evidence>
<feature type="region of interest" description="Disordered" evidence="6">
    <location>
        <begin position="182"/>
        <end position="253"/>
    </location>
</feature>
<evidence type="ECO:0000256" key="2">
    <source>
        <dbReference type="ARBA" id="ARBA00022475"/>
    </source>
</evidence>
<dbReference type="Pfam" id="PF23750">
    <property type="entry name" value="RsgI_M"/>
    <property type="match status" value="1"/>
</dbReference>